<dbReference type="EMBL" id="BTSX01000004">
    <property type="protein sequence ID" value="GMS93742.1"/>
    <property type="molecule type" value="Genomic_DNA"/>
</dbReference>
<comment type="caution">
    <text evidence="2">The sequence shown here is derived from an EMBL/GenBank/DDBJ whole genome shotgun (WGS) entry which is preliminary data.</text>
</comment>
<reference evidence="2" key="1">
    <citation type="submission" date="2023-10" db="EMBL/GenBank/DDBJ databases">
        <title>Genome assembly of Pristionchus species.</title>
        <authorList>
            <person name="Yoshida K."/>
            <person name="Sommer R.J."/>
        </authorList>
    </citation>
    <scope>NUCLEOTIDE SEQUENCE</scope>
    <source>
        <strain evidence="2">RS0144</strain>
    </source>
</reference>
<name>A0AAV5THJ9_9BILA</name>
<feature type="non-terminal residue" evidence="2">
    <location>
        <position position="170"/>
    </location>
</feature>
<keyword evidence="3" id="KW-1185">Reference proteome</keyword>
<evidence type="ECO:0008006" key="4">
    <source>
        <dbReference type="Google" id="ProtNLM"/>
    </source>
</evidence>
<dbReference type="InterPro" id="IPR019428">
    <property type="entry name" value="7TM_GPCR_serpentine_rcpt_Str"/>
</dbReference>
<gene>
    <name evidence="2" type="ORF">PENTCL1PPCAC_15917</name>
</gene>
<dbReference type="Proteomes" id="UP001432027">
    <property type="component" value="Unassembled WGS sequence"/>
</dbReference>
<dbReference type="PANTHER" id="PTHR22943">
    <property type="entry name" value="7-TRANSMEMBRANE DOMAIN RECEPTOR C.ELEGANS"/>
    <property type="match status" value="1"/>
</dbReference>
<evidence type="ECO:0000313" key="2">
    <source>
        <dbReference type="EMBL" id="GMS93742.1"/>
    </source>
</evidence>
<evidence type="ECO:0000256" key="1">
    <source>
        <dbReference type="SAM" id="Phobius"/>
    </source>
</evidence>
<dbReference type="Pfam" id="PF10326">
    <property type="entry name" value="7TM_GPCR_Str"/>
    <property type="match status" value="1"/>
</dbReference>
<keyword evidence="1" id="KW-1133">Transmembrane helix</keyword>
<dbReference type="AlphaFoldDB" id="A0AAV5THJ9"/>
<feature type="non-terminal residue" evidence="2">
    <location>
        <position position="1"/>
    </location>
</feature>
<organism evidence="2 3">
    <name type="scientific">Pristionchus entomophagus</name>
    <dbReference type="NCBI Taxonomy" id="358040"/>
    <lineage>
        <taxon>Eukaryota</taxon>
        <taxon>Metazoa</taxon>
        <taxon>Ecdysozoa</taxon>
        <taxon>Nematoda</taxon>
        <taxon>Chromadorea</taxon>
        <taxon>Rhabditida</taxon>
        <taxon>Rhabditina</taxon>
        <taxon>Diplogasteromorpha</taxon>
        <taxon>Diplogasteroidea</taxon>
        <taxon>Neodiplogasteridae</taxon>
        <taxon>Pristionchus</taxon>
    </lineage>
</organism>
<feature type="transmembrane region" description="Helical" evidence="1">
    <location>
        <begin position="100"/>
        <end position="124"/>
    </location>
</feature>
<dbReference type="PANTHER" id="PTHR22943:SF248">
    <property type="entry name" value="SEVEN TM RECEPTOR"/>
    <property type="match status" value="1"/>
</dbReference>
<keyword evidence="1" id="KW-0812">Transmembrane</keyword>
<proteinExistence type="predicted"/>
<protein>
    <recommendedName>
        <fullName evidence="4">G protein-coupled receptor</fullName>
    </recommendedName>
</protein>
<keyword evidence="1" id="KW-0472">Membrane</keyword>
<feature type="transmembrane region" description="Helical" evidence="1">
    <location>
        <begin position="130"/>
        <end position="150"/>
    </location>
</feature>
<sequence length="170" mass="18840">ALLLLHSLFCYSRGSSESGAEFARKYGINANKHAIVLADYWRNGHYNVRSLAGLAVFLGLICTMFAFTVFCTGSILGHLSRARAISTKTRQLQYALFRSMAVQTLIPVVFLHGNAACAIVLPLFGVDYSIDFISVFCFPPLDALATILLMRDYREAVWSMATCRLSSRKS</sequence>
<feature type="transmembrane region" description="Helical" evidence="1">
    <location>
        <begin position="51"/>
        <end position="79"/>
    </location>
</feature>
<accession>A0AAV5THJ9</accession>
<dbReference type="SUPFAM" id="SSF81321">
    <property type="entry name" value="Family A G protein-coupled receptor-like"/>
    <property type="match status" value="1"/>
</dbReference>
<evidence type="ECO:0000313" key="3">
    <source>
        <dbReference type="Proteomes" id="UP001432027"/>
    </source>
</evidence>